<dbReference type="Proteomes" id="UP001056120">
    <property type="component" value="Linkage Group LG11"/>
</dbReference>
<reference evidence="2" key="1">
    <citation type="journal article" date="2022" name="Mol. Ecol. Resour.">
        <title>The genomes of chicory, endive, great burdock and yacon provide insights into Asteraceae palaeo-polyploidization history and plant inulin production.</title>
        <authorList>
            <person name="Fan W."/>
            <person name="Wang S."/>
            <person name="Wang H."/>
            <person name="Wang A."/>
            <person name="Jiang F."/>
            <person name="Liu H."/>
            <person name="Zhao H."/>
            <person name="Xu D."/>
            <person name="Zhang Y."/>
        </authorList>
    </citation>
    <scope>NUCLEOTIDE SEQUENCE [LARGE SCALE GENOMIC DNA]</scope>
    <source>
        <strain evidence="2">cv. Yunnan</strain>
    </source>
</reference>
<evidence type="ECO:0000313" key="1">
    <source>
        <dbReference type="EMBL" id="KAI3799194.1"/>
    </source>
</evidence>
<proteinExistence type="predicted"/>
<sequence length="112" mass="12680">MQSEPSSKKKKKKFKSEDEDSGKVTAIEEEEEEESGSCKYSARFEAETAPLQPESRKDALSGGSLTEVPKDSLFFVGKSKDYQKPKTSLIQHEWRYEGDRVDQKATEEEPEG</sequence>
<dbReference type="EMBL" id="CM042028">
    <property type="protein sequence ID" value="KAI3799194.1"/>
    <property type="molecule type" value="Genomic_DNA"/>
</dbReference>
<name>A0ACB9HTE6_9ASTR</name>
<organism evidence="1 2">
    <name type="scientific">Smallanthus sonchifolius</name>
    <dbReference type="NCBI Taxonomy" id="185202"/>
    <lineage>
        <taxon>Eukaryota</taxon>
        <taxon>Viridiplantae</taxon>
        <taxon>Streptophyta</taxon>
        <taxon>Embryophyta</taxon>
        <taxon>Tracheophyta</taxon>
        <taxon>Spermatophyta</taxon>
        <taxon>Magnoliopsida</taxon>
        <taxon>eudicotyledons</taxon>
        <taxon>Gunneridae</taxon>
        <taxon>Pentapetalae</taxon>
        <taxon>asterids</taxon>
        <taxon>campanulids</taxon>
        <taxon>Asterales</taxon>
        <taxon>Asteraceae</taxon>
        <taxon>Asteroideae</taxon>
        <taxon>Heliantheae alliance</taxon>
        <taxon>Millerieae</taxon>
        <taxon>Smallanthus</taxon>
    </lineage>
</organism>
<comment type="caution">
    <text evidence="1">The sequence shown here is derived from an EMBL/GenBank/DDBJ whole genome shotgun (WGS) entry which is preliminary data.</text>
</comment>
<keyword evidence="2" id="KW-1185">Reference proteome</keyword>
<gene>
    <name evidence="1" type="ORF">L1987_34484</name>
</gene>
<reference evidence="1 2" key="2">
    <citation type="journal article" date="2022" name="Mol. Ecol. Resour.">
        <title>The genomes of chicory, endive, great burdock and yacon provide insights into Asteraceae paleo-polyploidization history and plant inulin production.</title>
        <authorList>
            <person name="Fan W."/>
            <person name="Wang S."/>
            <person name="Wang H."/>
            <person name="Wang A."/>
            <person name="Jiang F."/>
            <person name="Liu H."/>
            <person name="Zhao H."/>
            <person name="Xu D."/>
            <person name="Zhang Y."/>
        </authorList>
    </citation>
    <scope>NUCLEOTIDE SEQUENCE [LARGE SCALE GENOMIC DNA]</scope>
    <source>
        <strain evidence="2">cv. Yunnan</strain>
        <tissue evidence="1">Leaves</tissue>
    </source>
</reference>
<evidence type="ECO:0000313" key="2">
    <source>
        <dbReference type="Proteomes" id="UP001056120"/>
    </source>
</evidence>
<protein>
    <submittedName>
        <fullName evidence="1">Uncharacterized protein</fullName>
    </submittedName>
</protein>
<accession>A0ACB9HTE6</accession>